<name>A0A147K1H8_HADYE</name>
<dbReference type="EMBL" id="LQMQ01000001">
    <property type="protein sequence ID" value="KUO42660.1"/>
    <property type="molecule type" value="Genomic_DNA"/>
</dbReference>
<dbReference type="Proteomes" id="UP000074294">
    <property type="component" value="Unassembled WGS sequence"/>
</dbReference>
<sequence length="391" mass="43975">MKERGFIPFSAAGAIIVVVIAAMVASVALSTHQRSKNIAADTSVSSLATMAAEVHGNLQLILKQSVYQALWEVGKEASRYHENGLAEIELRATKYFSTLVSALDYRKHDARISLDLHEEERWPPIKISAAENDLVLAQASLPEGSRIKLSSWDGSVSLAIPFENVKVLVNSRYFLLSRKMDEFIEKRGNIVLTWTTLEYSRALSSLILTGRVELNRARTRATFEAAWALHELSVFGSSDYLAVGGDKIGSNWWEKARVISENSINREKIYELLPPPPLKNFPGISVYHEFKVKDVIYRRQDPAGLLGLPMATPIPIGSSGATIWWGQWEIIIETEENPIEEIFDFDNPTIPRLHDGFFVHLPLAYRWELSEKRYSTIISLVSPKPFAMFVC</sequence>
<accession>A0A147K1H8</accession>
<gene>
    <name evidence="2" type="ORF">APZ16_04845</name>
</gene>
<reference evidence="2 3" key="1">
    <citation type="journal article" date="2016" name="Nat. Microbiol.">
        <title>Genomic inference of the metabolism of cosmopolitan subsurface Archaea, Hadesarchaea.</title>
        <authorList>
            <person name="Baker B.J."/>
            <person name="Saw J.H."/>
            <person name="Lind A.E."/>
            <person name="Lazar C.S."/>
            <person name="Hinrichs K.-U."/>
            <person name="Teske A.P."/>
            <person name="Ettema T.J."/>
        </authorList>
    </citation>
    <scope>NUCLEOTIDE SEQUENCE [LARGE SCALE GENOMIC DNA]</scope>
</reference>
<dbReference type="STRING" id="1776334.APZ16_04845"/>
<evidence type="ECO:0000256" key="1">
    <source>
        <dbReference type="SAM" id="Phobius"/>
    </source>
</evidence>
<keyword evidence="1" id="KW-0812">Transmembrane</keyword>
<feature type="transmembrane region" description="Helical" evidence="1">
    <location>
        <begin position="6"/>
        <end position="29"/>
    </location>
</feature>
<organism evidence="2 3">
    <name type="scientific">Hadarchaeum yellowstonense</name>
    <dbReference type="NCBI Taxonomy" id="1776334"/>
    <lineage>
        <taxon>Archaea</taxon>
        <taxon>Methanobacteriati</taxon>
        <taxon>Candidatus Hadarchaeota</taxon>
        <taxon>Candidatus Hadarchaeia</taxon>
        <taxon>Candidatus Hadarchaeales</taxon>
        <taxon>Candidatus Hadarchaeaceae</taxon>
        <taxon>Candidatus Hadarchaeum</taxon>
    </lineage>
</organism>
<keyword evidence="1" id="KW-1133">Transmembrane helix</keyword>
<dbReference type="AlphaFoldDB" id="A0A147K1H8"/>
<protein>
    <submittedName>
        <fullName evidence="2">Uncharacterized protein</fullName>
    </submittedName>
</protein>
<evidence type="ECO:0000313" key="3">
    <source>
        <dbReference type="Proteomes" id="UP000074294"/>
    </source>
</evidence>
<evidence type="ECO:0000313" key="2">
    <source>
        <dbReference type="EMBL" id="KUO42660.1"/>
    </source>
</evidence>
<comment type="caution">
    <text evidence="2">The sequence shown here is derived from an EMBL/GenBank/DDBJ whole genome shotgun (WGS) entry which is preliminary data.</text>
</comment>
<keyword evidence="1" id="KW-0472">Membrane</keyword>
<proteinExistence type="predicted"/>